<evidence type="ECO:0000313" key="2">
    <source>
        <dbReference type="Proteomes" id="UP000190965"/>
    </source>
</evidence>
<organism evidence="1 2">
    <name type="scientific">Pseudomonas fluorescens</name>
    <dbReference type="NCBI Taxonomy" id="294"/>
    <lineage>
        <taxon>Bacteria</taxon>
        <taxon>Pseudomonadati</taxon>
        <taxon>Pseudomonadota</taxon>
        <taxon>Gammaproteobacteria</taxon>
        <taxon>Pseudomonadales</taxon>
        <taxon>Pseudomonadaceae</taxon>
        <taxon>Pseudomonas</taxon>
    </lineage>
</organism>
<dbReference type="Proteomes" id="UP000190965">
    <property type="component" value="Unassembled WGS sequence"/>
</dbReference>
<accession>A0A1T2YFG7</accession>
<protein>
    <submittedName>
        <fullName evidence="1">Uncharacterized protein</fullName>
    </submittedName>
</protein>
<gene>
    <name evidence="1" type="ORF">BFW87_20760</name>
</gene>
<sequence length="71" mass="7605">MWGSKGAHLTRICPVPVGLHNFDMQSSGGILTSTPAKHPAGYVMSFPAYLRSQSEQVPSPGRLMIKASALH</sequence>
<dbReference type="EMBL" id="MSDF01000026">
    <property type="protein sequence ID" value="OPA90838.1"/>
    <property type="molecule type" value="Genomic_DNA"/>
</dbReference>
<reference evidence="1 2" key="1">
    <citation type="submission" date="2016-12" db="EMBL/GenBank/DDBJ databases">
        <title>Draft genome sequences of seven strains of Pseudomonas fluorescens that produce 4-formylaminooxyvinylglycine.</title>
        <authorList>
            <person name="Okrent R.A."/>
            <person name="Manning V.A."/>
            <person name="Trippe K.M."/>
        </authorList>
    </citation>
    <scope>NUCLEOTIDE SEQUENCE [LARGE SCALE GENOMIC DNA]</scope>
    <source>
        <strain evidence="1 2">P5A</strain>
    </source>
</reference>
<proteinExistence type="predicted"/>
<comment type="caution">
    <text evidence="1">The sequence shown here is derived from an EMBL/GenBank/DDBJ whole genome shotgun (WGS) entry which is preliminary data.</text>
</comment>
<evidence type="ECO:0000313" key="1">
    <source>
        <dbReference type="EMBL" id="OPA90838.1"/>
    </source>
</evidence>
<dbReference type="AlphaFoldDB" id="A0A1T2YFG7"/>
<name>A0A1T2YFG7_PSEFL</name>